<feature type="transmembrane region" description="Helical" evidence="14">
    <location>
        <begin position="169"/>
        <end position="191"/>
    </location>
</feature>
<dbReference type="Gene3D" id="1.10.287.130">
    <property type="match status" value="1"/>
</dbReference>
<dbReference type="InterPro" id="IPR033463">
    <property type="entry name" value="sCache_3"/>
</dbReference>
<dbReference type="GO" id="GO:0005886">
    <property type="term" value="C:plasma membrane"/>
    <property type="evidence" value="ECO:0007669"/>
    <property type="project" value="UniProtKB-SubCell"/>
</dbReference>
<dbReference type="InterPro" id="IPR013767">
    <property type="entry name" value="PAS_fold"/>
</dbReference>
<feature type="domain" description="PAS" evidence="16">
    <location>
        <begin position="213"/>
        <end position="248"/>
    </location>
</feature>
<evidence type="ECO:0000256" key="8">
    <source>
        <dbReference type="ARBA" id="ARBA00022741"/>
    </source>
</evidence>
<evidence type="ECO:0000256" key="4">
    <source>
        <dbReference type="ARBA" id="ARBA00022475"/>
    </source>
</evidence>
<sequence length="524" mass="59018">MKLQYKITIFMTLMLIVVVGGVGVLTFKQVENTIENQMENNAMDLAVTIASMDIIKETLATTKDYRVIQDKIESFRHETRFQYIIVMDMEGIKYSYPIEYDLGKKYISGGEERVLKTGEAYVSADRNVLISAIRAFAPIYHEGEQVGAVLVGLLNNTVYEEIGPYIFNFWKTLLVGLIVGVICAAVLSYNIKKTIFGLEPKEIALLLGQRDNIIHSLKNGIMAIDEKGKIILLNKNAKDILGLKDEDVGKNIYDLNLAYTKQLSEVLENGESIYNEEVKINLRKVLLCSHTIMKDHRNEIIGVVSSFQDLSEVKRMAEELTGIKKLTNDLRAQNHEFLNKLHTISGLIQLEEYNKAIDYISDLSDRRHEILGTLTYKIKDAHLAGILLSKYNKASESKIEMIIDPSSNLTVIPDTVTVDEVCSIVGNLIENAIDELVKIENGKLYIKINSDTDGLRIIVKDNGLGIKKEMRDKIFKKGFTTKVGNRGYGLNIVKKIIDEADGIIELNSDKGTSWNVFIPANRRD</sequence>
<dbReference type="Pfam" id="PF17203">
    <property type="entry name" value="sCache_3_2"/>
    <property type="match status" value="1"/>
</dbReference>
<evidence type="ECO:0000256" key="13">
    <source>
        <dbReference type="ARBA" id="ARBA00023136"/>
    </source>
</evidence>
<keyword evidence="10" id="KW-0067">ATP-binding</keyword>
<dbReference type="PROSITE" id="PS50112">
    <property type="entry name" value="PAS"/>
    <property type="match status" value="1"/>
</dbReference>
<dbReference type="PANTHER" id="PTHR43547:SF10">
    <property type="entry name" value="SENSOR HISTIDINE KINASE DCUS"/>
    <property type="match status" value="1"/>
</dbReference>
<dbReference type="PROSITE" id="PS50109">
    <property type="entry name" value="HIS_KIN"/>
    <property type="match status" value="1"/>
</dbReference>
<dbReference type="GO" id="GO:0006355">
    <property type="term" value="P:regulation of DNA-templated transcription"/>
    <property type="evidence" value="ECO:0007669"/>
    <property type="project" value="InterPro"/>
</dbReference>
<dbReference type="InterPro" id="IPR016120">
    <property type="entry name" value="Sig_transdc_His_kin_SpoOB"/>
</dbReference>
<dbReference type="GO" id="GO:0005524">
    <property type="term" value="F:ATP binding"/>
    <property type="evidence" value="ECO:0007669"/>
    <property type="project" value="UniProtKB-KW"/>
</dbReference>
<evidence type="ECO:0000256" key="3">
    <source>
        <dbReference type="ARBA" id="ARBA00012438"/>
    </source>
</evidence>
<evidence type="ECO:0000313" key="18">
    <source>
        <dbReference type="Proteomes" id="UP000198625"/>
    </source>
</evidence>
<dbReference type="InterPro" id="IPR003594">
    <property type="entry name" value="HATPase_dom"/>
</dbReference>
<keyword evidence="7 14" id="KW-0812">Transmembrane</keyword>
<dbReference type="EC" id="2.7.13.3" evidence="3"/>
<evidence type="ECO:0000256" key="9">
    <source>
        <dbReference type="ARBA" id="ARBA00022777"/>
    </source>
</evidence>
<evidence type="ECO:0000256" key="10">
    <source>
        <dbReference type="ARBA" id="ARBA00022840"/>
    </source>
</evidence>
<proteinExistence type="predicted"/>
<evidence type="ECO:0000256" key="5">
    <source>
        <dbReference type="ARBA" id="ARBA00022553"/>
    </source>
</evidence>
<keyword evidence="13 14" id="KW-0472">Membrane</keyword>
<comment type="catalytic activity">
    <reaction evidence="1">
        <text>ATP + protein L-histidine = ADP + protein N-phospho-L-histidine.</text>
        <dbReference type="EC" id="2.7.13.3"/>
    </reaction>
</comment>
<dbReference type="PANTHER" id="PTHR43547">
    <property type="entry name" value="TWO-COMPONENT HISTIDINE KINASE"/>
    <property type="match status" value="1"/>
</dbReference>
<gene>
    <name evidence="17" type="ORF">SAMN05660462_02516</name>
</gene>
<dbReference type="RefSeq" id="WP_091731886.1">
    <property type="nucleotide sequence ID" value="NZ_FNQE01000030.1"/>
</dbReference>
<keyword evidence="9 17" id="KW-0418">Kinase</keyword>
<evidence type="ECO:0000256" key="2">
    <source>
        <dbReference type="ARBA" id="ARBA00004651"/>
    </source>
</evidence>
<dbReference type="Pfam" id="PF14689">
    <property type="entry name" value="SPOB_a"/>
    <property type="match status" value="1"/>
</dbReference>
<dbReference type="InterPro" id="IPR039506">
    <property type="entry name" value="SPOB_a"/>
</dbReference>
<dbReference type="STRING" id="415015.SAMN05660462_02516"/>
<dbReference type="Pfam" id="PF00989">
    <property type="entry name" value="PAS"/>
    <property type="match status" value="1"/>
</dbReference>
<dbReference type="InterPro" id="IPR000014">
    <property type="entry name" value="PAS"/>
</dbReference>
<comment type="subcellular location">
    <subcellularLocation>
        <location evidence="2">Cell membrane</location>
        <topology evidence="2">Multi-pass membrane protein</topology>
    </subcellularLocation>
</comment>
<evidence type="ECO:0000313" key="17">
    <source>
        <dbReference type="EMBL" id="SDZ28091.1"/>
    </source>
</evidence>
<accession>A0A1H3RSA7</accession>
<organism evidence="17 18">
    <name type="scientific">Proteiniborus ethanoligenes</name>
    <dbReference type="NCBI Taxonomy" id="415015"/>
    <lineage>
        <taxon>Bacteria</taxon>
        <taxon>Bacillati</taxon>
        <taxon>Bacillota</taxon>
        <taxon>Clostridia</taxon>
        <taxon>Eubacteriales</taxon>
        <taxon>Proteiniborus</taxon>
    </lineage>
</organism>
<dbReference type="NCBIfam" id="TIGR00229">
    <property type="entry name" value="sensory_box"/>
    <property type="match status" value="1"/>
</dbReference>
<dbReference type="InterPro" id="IPR005467">
    <property type="entry name" value="His_kinase_dom"/>
</dbReference>
<feature type="transmembrane region" description="Helical" evidence="14">
    <location>
        <begin position="7"/>
        <end position="27"/>
    </location>
</feature>
<dbReference type="SMART" id="SM00091">
    <property type="entry name" value="PAS"/>
    <property type="match status" value="1"/>
</dbReference>
<protein>
    <recommendedName>
        <fullName evidence="3">histidine kinase</fullName>
        <ecNumber evidence="3">2.7.13.3</ecNumber>
    </recommendedName>
</protein>
<dbReference type="InterPro" id="IPR036890">
    <property type="entry name" value="HATPase_C_sf"/>
</dbReference>
<dbReference type="CDD" id="cd00130">
    <property type="entry name" value="PAS"/>
    <property type="match status" value="1"/>
</dbReference>
<evidence type="ECO:0000256" key="12">
    <source>
        <dbReference type="ARBA" id="ARBA00023012"/>
    </source>
</evidence>
<dbReference type="Gene3D" id="3.30.450.20">
    <property type="entry name" value="PAS domain"/>
    <property type="match status" value="2"/>
</dbReference>
<dbReference type="Gene3D" id="3.30.565.10">
    <property type="entry name" value="Histidine kinase-like ATPase, C-terminal domain"/>
    <property type="match status" value="1"/>
</dbReference>
<dbReference type="EMBL" id="FNQE01000030">
    <property type="protein sequence ID" value="SDZ28091.1"/>
    <property type="molecule type" value="Genomic_DNA"/>
</dbReference>
<dbReference type="PRINTS" id="PR00344">
    <property type="entry name" value="BCTRLSENSOR"/>
</dbReference>
<evidence type="ECO:0000259" key="16">
    <source>
        <dbReference type="PROSITE" id="PS50112"/>
    </source>
</evidence>
<keyword evidence="5" id="KW-0597">Phosphoprotein</keyword>
<name>A0A1H3RSA7_9FIRM</name>
<dbReference type="Pfam" id="PF02518">
    <property type="entry name" value="HATPase_c"/>
    <property type="match status" value="1"/>
</dbReference>
<dbReference type="SUPFAM" id="SSF103190">
    <property type="entry name" value="Sensory domain-like"/>
    <property type="match status" value="1"/>
</dbReference>
<keyword evidence="18" id="KW-1185">Reference proteome</keyword>
<dbReference type="AlphaFoldDB" id="A0A1H3RSA7"/>
<evidence type="ECO:0000256" key="6">
    <source>
        <dbReference type="ARBA" id="ARBA00022679"/>
    </source>
</evidence>
<dbReference type="InterPro" id="IPR004358">
    <property type="entry name" value="Sig_transdc_His_kin-like_C"/>
</dbReference>
<evidence type="ECO:0000256" key="11">
    <source>
        <dbReference type="ARBA" id="ARBA00022989"/>
    </source>
</evidence>
<keyword evidence="8" id="KW-0547">Nucleotide-binding</keyword>
<keyword evidence="4" id="KW-1003">Cell membrane</keyword>
<dbReference type="InterPro" id="IPR029151">
    <property type="entry name" value="Sensor-like_sf"/>
</dbReference>
<keyword evidence="12" id="KW-0902">Two-component regulatory system</keyword>
<dbReference type="SUPFAM" id="SSF55890">
    <property type="entry name" value="Sporulation response regulatory protein Spo0B"/>
    <property type="match status" value="1"/>
</dbReference>
<dbReference type="Proteomes" id="UP000198625">
    <property type="component" value="Unassembled WGS sequence"/>
</dbReference>
<dbReference type="InterPro" id="IPR035965">
    <property type="entry name" value="PAS-like_dom_sf"/>
</dbReference>
<dbReference type="SUPFAM" id="SSF55874">
    <property type="entry name" value="ATPase domain of HSP90 chaperone/DNA topoisomerase II/histidine kinase"/>
    <property type="match status" value="1"/>
</dbReference>
<dbReference type="SUPFAM" id="SSF55785">
    <property type="entry name" value="PYP-like sensor domain (PAS domain)"/>
    <property type="match status" value="1"/>
</dbReference>
<evidence type="ECO:0000256" key="7">
    <source>
        <dbReference type="ARBA" id="ARBA00022692"/>
    </source>
</evidence>
<feature type="domain" description="Histidine kinase" evidence="15">
    <location>
        <begin position="332"/>
        <end position="522"/>
    </location>
</feature>
<reference evidence="17 18" key="1">
    <citation type="submission" date="2016-10" db="EMBL/GenBank/DDBJ databases">
        <authorList>
            <person name="de Groot N.N."/>
        </authorList>
    </citation>
    <scope>NUCLEOTIDE SEQUENCE [LARGE SCALE GENOMIC DNA]</scope>
    <source>
        <strain evidence="17 18">DSM 21650</strain>
    </source>
</reference>
<keyword evidence="11 14" id="KW-1133">Transmembrane helix</keyword>
<dbReference type="SMART" id="SM00387">
    <property type="entry name" value="HATPase_c"/>
    <property type="match status" value="1"/>
</dbReference>
<keyword evidence="6" id="KW-0808">Transferase</keyword>
<evidence type="ECO:0000256" key="1">
    <source>
        <dbReference type="ARBA" id="ARBA00000085"/>
    </source>
</evidence>
<evidence type="ECO:0000259" key="15">
    <source>
        <dbReference type="PROSITE" id="PS50109"/>
    </source>
</evidence>
<evidence type="ECO:0000256" key="14">
    <source>
        <dbReference type="SAM" id="Phobius"/>
    </source>
</evidence>
<dbReference type="OrthoDB" id="9792686at2"/>
<dbReference type="GO" id="GO:0000155">
    <property type="term" value="F:phosphorelay sensor kinase activity"/>
    <property type="evidence" value="ECO:0007669"/>
    <property type="project" value="InterPro"/>
</dbReference>